<dbReference type="AlphaFoldDB" id="A0A9W5RZY7"/>
<dbReference type="SUPFAM" id="SSF109604">
    <property type="entry name" value="HD-domain/PDEase-like"/>
    <property type="match status" value="1"/>
</dbReference>
<name>A0A9W5RZY7_9BACL</name>
<dbReference type="Pfam" id="PF13487">
    <property type="entry name" value="HD_5"/>
    <property type="match status" value="1"/>
</dbReference>
<gene>
    <name evidence="3" type="ORF">BG53_07700</name>
</gene>
<dbReference type="RefSeq" id="WP_051587966.1">
    <property type="nucleotide sequence ID" value="NZ_KK082192.1"/>
</dbReference>
<protein>
    <submittedName>
        <fullName evidence="3">HD family phosphohydrolase</fullName>
    </submittedName>
</protein>
<evidence type="ECO:0000256" key="1">
    <source>
        <dbReference type="SAM" id="Phobius"/>
    </source>
</evidence>
<dbReference type="CDD" id="cd00077">
    <property type="entry name" value="HDc"/>
    <property type="match status" value="1"/>
</dbReference>
<dbReference type="PANTHER" id="PTHR43155">
    <property type="entry name" value="CYCLIC DI-GMP PHOSPHODIESTERASE PA4108-RELATED"/>
    <property type="match status" value="1"/>
</dbReference>
<proteinExistence type="predicted"/>
<reference evidence="3 4" key="1">
    <citation type="submission" date="2014-02" db="EMBL/GenBank/DDBJ databases">
        <title>Genome sequence of Paenibacillus darwinianus reveals adaptive mechanisms for survival in Antarctic soils.</title>
        <authorList>
            <person name="Dsouza M."/>
            <person name="Taylor M.W."/>
            <person name="Turner S.J."/>
            <person name="Aislabie J."/>
        </authorList>
    </citation>
    <scope>NUCLEOTIDE SEQUENCE [LARGE SCALE GENOMIC DNA]</scope>
    <source>
        <strain evidence="3 4">CE1</strain>
    </source>
</reference>
<dbReference type="Proteomes" id="UP000053750">
    <property type="component" value="Unassembled WGS sequence"/>
</dbReference>
<dbReference type="PROSITE" id="PS51832">
    <property type="entry name" value="HD_GYP"/>
    <property type="match status" value="1"/>
</dbReference>
<evidence type="ECO:0000313" key="4">
    <source>
        <dbReference type="Proteomes" id="UP000053750"/>
    </source>
</evidence>
<dbReference type="InterPro" id="IPR003607">
    <property type="entry name" value="HD/PDEase_dom"/>
</dbReference>
<keyword evidence="1" id="KW-1133">Transmembrane helix</keyword>
<evidence type="ECO:0000259" key="2">
    <source>
        <dbReference type="PROSITE" id="PS51832"/>
    </source>
</evidence>
<keyword evidence="4" id="KW-1185">Reference proteome</keyword>
<feature type="domain" description="HD-GYP" evidence="2">
    <location>
        <begin position="378"/>
        <end position="573"/>
    </location>
</feature>
<accession>A0A9W5RZY7</accession>
<dbReference type="InterPro" id="IPR037522">
    <property type="entry name" value="HD_GYP_dom"/>
</dbReference>
<evidence type="ECO:0000313" key="3">
    <source>
        <dbReference type="EMBL" id="EXX85748.1"/>
    </source>
</evidence>
<keyword evidence="1" id="KW-0812">Transmembrane</keyword>
<sequence length="636" mass="71071">MSWLEIPARSLPTIGERLASAGLKLEMAILVAGFAIFALLMLIWAVRQGKKARLFGIRFERARKVIQSVRPERGLENNLEAFLELYEQVIEAPVYSFYMQDERSRGFVLKAVRHRTGDFGKIRPSYSGLAGYKKEDYHPPLSLPAAEGAPAVRLLDEGEVPLLAVMTGDGKGQVRIGPFSGKLKRRQRLALEELGTLIGPGLAALIDTERLTSQAEVVVASGQALRQINRIAIHPDHTMELMTRLSVKTIGASSGCYVELRGSEYRTPVLIGLAGRTERMLQADQATLEWFDRLLSDGGYHYLRRGEERFGSLPEYMTGKGVEAIAAVMTGQGSGRYLVFWFNRIGGEEQEQTALSTIRLIHHDLRTLTGLQLSLKQLSGTYTGILKGLAQLLDNLSPYTIGYSELMSRYAIIIAKELGLSGKEITDIALAAYLSNIGMLGITIDLYQKEGKYTDQEFELMKLHSEVGASIVRMTIGNEQVAEYILYHHERMDGNGYPANLKGDEIPMGSRIIAVIQTFLAKINGRKYRDPLPFHQALHTLRAAAGTQLDPQVVEAFIRWFERKQRNPQFQARSLGSCWEMGCVPSDICESCPVYRRTDVNCWEVEGNNCSSHGKSCETCFVRTEYVYRSESLKRA</sequence>
<organism evidence="3 4">
    <name type="scientific">Paenibacillus darwinianus</name>
    <dbReference type="NCBI Taxonomy" id="1380763"/>
    <lineage>
        <taxon>Bacteria</taxon>
        <taxon>Bacillati</taxon>
        <taxon>Bacillota</taxon>
        <taxon>Bacilli</taxon>
        <taxon>Bacillales</taxon>
        <taxon>Paenibacillaceae</taxon>
        <taxon>Paenibacillus</taxon>
    </lineage>
</organism>
<dbReference type="OrthoDB" id="2489596at2"/>
<dbReference type="Gene3D" id="1.10.3210.10">
    <property type="entry name" value="Hypothetical protein af1432"/>
    <property type="match status" value="1"/>
</dbReference>
<comment type="caution">
    <text evidence="3">The sequence shown here is derived from an EMBL/GenBank/DDBJ whole genome shotgun (WGS) entry which is preliminary data.</text>
</comment>
<keyword evidence="1" id="KW-0472">Membrane</keyword>
<feature type="transmembrane region" description="Helical" evidence="1">
    <location>
        <begin position="27"/>
        <end position="46"/>
    </location>
</feature>
<dbReference type="EMBL" id="JFHU01000212">
    <property type="protein sequence ID" value="EXX85748.1"/>
    <property type="molecule type" value="Genomic_DNA"/>
</dbReference>